<evidence type="ECO:0000256" key="1">
    <source>
        <dbReference type="ARBA" id="ARBA00001938"/>
    </source>
</evidence>
<dbReference type="InterPro" id="IPR023213">
    <property type="entry name" value="CAT-like_dom_sf"/>
</dbReference>
<dbReference type="Gene3D" id="2.40.50.100">
    <property type="match status" value="1"/>
</dbReference>
<dbReference type="InterPro" id="IPR050743">
    <property type="entry name" value="2-oxoacid_DH_E2_comp"/>
</dbReference>
<dbReference type="GO" id="GO:0031405">
    <property type="term" value="F:lipoic acid binding"/>
    <property type="evidence" value="ECO:0007669"/>
    <property type="project" value="TreeGrafter"/>
</dbReference>
<dbReference type="PROSITE" id="PS00189">
    <property type="entry name" value="LIPOYL"/>
    <property type="match status" value="1"/>
</dbReference>
<name>A0A9X1V6J4_9BACL</name>
<keyword evidence="10" id="KW-1185">Reference proteome</keyword>
<dbReference type="PANTHER" id="PTHR43178:SF5">
    <property type="entry name" value="LIPOAMIDE ACYLTRANSFERASE COMPONENT OF BRANCHED-CHAIN ALPHA-KETO ACID DEHYDROGENASE COMPLEX, MITOCHONDRIAL"/>
    <property type="match status" value="1"/>
</dbReference>
<dbReference type="FunFam" id="3.30.559.10:FF:000007">
    <property type="entry name" value="Dihydrolipoamide acetyltransferase component of pyruvate dehydrogenase complex"/>
    <property type="match status" value="1"/>
</dbReference>
<comment type="similarity">
    <text evidence="2 6">Belongs to the 2-oxoacid dehydrogenase family.</text>
</comment>
<dbReference type="GO" id="GO:0005737">
    <property type="term" value="C:cytoplasm"/>
    <property type="evidence" value="ECO:0007669"/>
    <property type="project" value="TreeGrafter"/>
</dbReference>
<evidence type="ECO:0000256" key="6">
    <source>
        <dbReference type="RuleBase" id="RU003423"/>
    </source>
</evidence>
<keyword evidence="9" id="KW-0670">Pyruvate</keyword>
<evidence type="ECO:0000256" key="2">
    <source>
        <dbReference type="ARBA" id="ARBA00007317"/>
    </source>
</evidence>
<dbReference type="Pfam" id="PF00198">
    <property type="entry name" value="2-oxoacid_dh"/>
    <property type="match status" value="1"/>
</dbReference>
<accession>A0A9X1V6J4</accession>
<dbReference type="InterPro" id="IPR003016">
    <property type="entry name" value="2-oxoA_DH_lipoyl-BS"/>
</dbReference>
<dbReference type="AlphaFoldDB" id="A0A9X1V6J4"/>
<feature type="domain" description="Lipoyl-binding" evidence="7">
    <location>
        <begin position="2"/>
        <end position="77"/>
    </location>
</feature>
<evidence type="ECO:0000256" key="4">
    <source>
        <dbReference type="ARBA" id="ARBA00022823"/>
    </source>
</evidence>
<dbReference type="InterPro" id="IPR036625">
    <property type="entry name" value="E3-bd_dom_sf"/>
</dbReference>
<dbReference type="InterPro" id="IPR001078">
    <property type="entry name" value="2-oxoacid_DH_actylTfrase"/>
</dbReference>
<dbReference type="PROSITE" id="PS50968">
    <property type="entry name" value="BIOTINYL_LIPOYL"/>
    <property type="match status" value="1"/>
</dbReference>
<sequence>MSDTFCLSDVGEGIHEAEIVRWLVDVGDQVEAFQPLLEVQTDKAIVELSSPHQGKIVERCGDVGMIVHVGDMLVRYEAGTSKTQVVEVKSQALPSGQADYDEAIANDKHGTAALESSNGNASRVLAAPATRKYARQHGVDLTLIVGTGPKGRITRQDVQHAQTTPHVADVHAADRVLEQNILTEQQTHESPESTPDVLRVPLRGLRRAIADHMVKAAFTAPHVSAFDDCDVTELVALRKRLLVQMRKVDPQARLTYLPFFIKAVIAALKAFPECNAHMDEEKQELVIYKEPHIGVAVDTDDGLLVPVLKKPEGLTLSRMQSDLNGLIDRARTRKSSANELKGSTFTITNVGAIGGTYATPILNYPEVAILGMHKMEQRAVVRDGHIVIRDMMTMSMSFDHRVIDGAKGVRFMNEVKKWIESPELLTLY</sequence>
<keyword evidence="4 6" id="KW-0450">Lipoyl</keyword>
<dbReference type="CDD" id="cd06849">
    <property type="entry name" value="lipoyl_domain"/>
    <property type="match status" value="1"/>
</dbReference>
<keyword evidence="3 6" id="KW-0808">Transferase</keyword>
<evidence type="ECO:0000259" key="8">
    <source>
        <dbReference type="PROSITE" id="PS51826"/>
    </source>
</evidence>
<proteinExistence type="inferred from homology"/>
<dbReference type="Pfam" id="PF00364">
    <property type="entry name" value="Biotin_lipoyl"/>
    <property type="match status" value="1"/>
</dbReference>
<dbReference type="SUPFAM" id="SSF51230">
    <property type="entry name" value="Single hybrid motif"/>
    <property type="match status" value="1"/>
</dbReference>
<dbReference type="SUPFAM" id="SSF47005">
    <property type="entry name" value="Peripheral subunit-binding domain of 2-oxo acid dehydrogenase complex"/>
    <property type="match status" value="1"/>
</dbReference>
<dbReference type="Proteomes" id="UP001139263">
    <property type="component" value="Unassembled WGS sequence"/>
</dbReference>
<evidence type="ECO:0000256" key="3">
    <source>
        <dbReference type="ARBA" id="ARBA00022679"/>
    </source>
</evidence>
<comment type="cofactor">
    <cofactor evidence="1 6">
        <name>(R)-lipoate</name>
        <dbReference type="ChEBI" id="CHEBI:83088"/>
    </cofactor>
</comment>
<dbReference type="PANTHER" id="PTHR43178">
    <property type="entry name" value="DIHYDROLIPOAMIDE ACETYLTRANSFERASE COMPONENT OF PYRUVATE DEHYDROGENASE COMPLEX"/>
    <property type="match status" value="1"/>
</dbReference>
<dbReference type="InterPro" id="IPR004167">
    <property type="entry name" value="PSBD"/>
</dbReference>
<evidence type="ECO:0000256" key="5">
    <source>
        <dbReference type="ARBA" id="ARBA00023315"/>
    </source>
</evidence>
<evidence type="ECO:0000259" key="7">
    <source>
        <dbReference type="PROSITE" id="PS50968"/>
    </source>
</evidence>
<dbReference type="InterPro" id="IPR011053">
    <property type="entry name" value="Single_hybrid_motif"/>
</dbReference>
<keyword evidence="5 6" id="KW-0012">Acyltransferase</keyword>
<dbReference type="SUPFAM" id="SSF52777">
    <property type="entry name" value="CoA-dependent acyltransferases"/>
    <property type="match status" value="1"/>
</dbReference>
<gene>
    <name evidence="9" type="primary">pdhC_2</name>
    <name evidence="9" type="ORF">MM817_00827</name>
</gene>
<reference evidence="9" key="1">
    <citation type="submission" date="2022-03" db="EMBL/GenBank/DDBJ databases">
        <title>Draft Genome Sequence of Firmicute Strain S0AB, a Heterotrophic Iron/Sulfur-Oxidizing Extreme Acidophile.</title>
        <authorList>
            <person name="Vergara E."/>
            <person name="Pakostova E."/>
            <person name="Johnson D.B."/>
            <person name="Holmes D.S."/>
        </authorList>
    </citation>
    <scope>NUCLEOTIDE SEQUENCE</scope>
    <source>
        <strain evidence="9">S0AB</strain>
    </source>
</reference>
<dbReference type="EC" id="2.3.1.-" evidence="6"/>
<dbReference type="RefSeq" id="WP_241712150.1">
    <property type="nucleotide sequence ID" value="NZ_JALBUF010000001.1"/>
</dbReference>
<organism evidence="9 10">
    <name type="scientific">Sulfoacidibacillus ferrooxidans</name>
    <dbReference type="NCBI Taxonomy" id="2005001"/>
    <lineage>
        <taxon>Bacteria</taxon>
        <taxon>Bacillati</taxon>
        <taxon>Bacillota</taxon>
        <taxon>Bacilli</taxon>
        <taxon>Bacillales</taxon>
        <taxon>Alicyclobacillaceae</taxon>
        <taxon>Sulfoacidibacillus</taxon>
    </lineage>
</organism>
<evidence type="ECO:0000313" key="9">
    <source>
        <dbReference type="EMBL" id="MCI0182566.1"/>
    </source>
</evidence>
<comment type="caution">
    <text evidence="9">The sequence shown here is derived from an EMBL/GenBank/DDBJ whole genome shotgun (WGS) entry which is preliminary data.</text>
</comment>
<dbReference type="EMBL" id="JALBUF010000001">
    <property type="protein sequence ID" value="MCI0182566.1"/>
    <property type="molecule type" value="Genomic_DNA"/>
</dbReference>
<dbReference type="Pfam" id="PF02817">
    <property type="entry name" value="E3_binding"/>
    <property type="match status" value="1"/>
</dbReference>
<dbReference type="Gene3D" id="4.10.320.10">
    <property type="entry name" value="E3-binding domain"/>
    <property type="match status" value="1"/>
</dbReference>
<dbReference type="InterPro" id="IPR000089">
    <property type="entry name" value="Biotin_lipoyl"/>
</dbReference>
<dbReference type="PROSITE" id="PS51826">
    <property type="entry name" value="PSBD"/>
    <property type="match status" value="1"/>
</dbReference>
<dbReference type="Gene3D" id="3.30.559.10">
    <property type="entry name" value="Chloramphenicol acetyltransferase-like domain"/>
    <property type="match status" value="1"/>
</dbReference>
<evidence type="ECO:0000313" key="10">
    <source>
        <dbReference type="Proteomes" id="UP001139263"/>
    </source>
</evidence>
<feature type="domain" description="Peripheral subunit-binding (PSBD)" evidence="8">
    <location>
        <begin position="125"/>
        <end position="162"/>
    </location>
</feature>
<protein>
    <recommendedName>
        <fullName evidence="6">Dihydrolipoamide acetyltransferase component of pyruvate dehydrogenase complex</fullName>
        <ecNumber evidence="6">2.3.1.-</ecNumber>
    </recommendedName>
</protein>
<dbReference type="GO" id="GO:0016407">
    <property type="term" value="F:acetyltransferase activity"/>
    <property type="evidence" value="ECO:0007669"/>
    <property type="project" value="TreeGrafter"/>
</dbReference>